<dbReference type="EMBL" id="JACSVK010000023">
    <property type="protein sequence ID" value="MBD0220371.1"/>
    <property type="molecule type" value="Genomic_DNA"/>
</dbReference>
<protein>
    <submittedName>
        <fullName evidence="2">Uncharacterized protein</fullName>
    </submittedName>
</protein>
<reference evidence="5 6" key="3">
    <citation type="submission" date="2020-09" db="EMBL/GenBank/DDBJ databases">
        <title>Carbapenem-Resistant Acinetobacter baumannii devoid of typical resistance factors.</title>
        <authorList>
            <person name="Hoffmann M."/>
            <person name="Luo Y."/>
            <person name="Strain E."/>
            <person name="Rand H."/>
            <person name="Javkar K.G."/>
        </authorList>
    </citation>
    <scope>NUCLEOTIDE SEQUENCE [LARGE SCALE GENOMIC DNA]</scope>
    <source>
        <strain evidence="5 6">CFSAN093705</strain>
    </source>
</reference>
<evidence type="ECO:0000313" key="7">
    <source>
        <dbReference type="Proteomes" id="UP000634608"/>
    </source>
</evidence>
<name>A0A219CBG6_ACIBA</name>
<evidence type="ECO:0000313" key="3">
    <source>
        <dbReference type="EMBL" id="MDR8259661.1"/>
    </source>
</evidence>
<keyword evidence="1" id="KW-0472">Membrane</keyword>
<accession>A0A219CBG6</accession>
<dbReference type="KEGG" id="abw:BL01_18305"/>
<proteinExistence type="predicted"/>
<evidence type="ECO:0000313" key="4">
    <source>
        <dbReference type="EMBL" id="MDR8431037.1"/>
    </source>
</evidence>
<feature type="transmembrane region" description="Helical" evidence="1">
    <location>
        <begin position="103"/>
        <end position="125"/>
    </location>
</feature>
<reference evidence="3" key="1">
    <citation type="submission" date="2019-07" db="EMBL/GenBank/DDBJ databases">
        <title>Biological characteristics of mucoid Acinetobacter baumannii from a general hospital in China.</title>
        <authorList>
            <person name="Hua X."/>
            <person name="Yu Y."/>
        </authorList>
    </citation>
    <scope>NUCLEOTIDE SEQUENCE [LARGE SCALE GENOMIC DNA]</scope>
    <source>
        <strain evidence="3">N41</strain>
        <strain evidence="4">N8</strain>
    </source>
</reference>
<evidence type="ECO:0000313" key="2">
    <source>
        <dbReference type="EMBL" id="MBD0220371.1"/>
    </source>
</evidence>
<keyword evidence="1" id="KW-1133">Transmembrane helix</keyword>
<dbReference type="RefSeq" id="WP_001165350.1">
    <property type="nucleotide sequence ID" value="NZ_AP024415.1"/>
</dbReference>
<organism evidence="2 7">
    <name type="scientific">Acinetobacter baumannii</name>
    <dbReference type="NCBI Taxonomy" id="470"/>
    <lineage>
        <taxon>Bacteria</taxon>
        <taxon>Pseudomonadati</taxon>
        <taxon>Pseudomonadota</taxon>
        <taxon>Gammaproteobacteria</taxon>
        <taxon>Moraxellales</taxon>
        <taxon>Moraxellaceae</taxon>
        <taxon>Acinetobacter</taxon>
        <taxon>Acinetobacter calcoaceticus/baumannii complex</taxon>
    </lineage>
</organism>
<dbReference type="EMBL" id="VMBB01000004">
    <property type="protein sequence ID" value="MDR8259661.1"/>
    <property type="molecule type" value="Genomic_DNA"/>
</dbReference>
<dbReference type="Proteomes" id="UP000634608">
    <property type="component" value="Unassembled WGS sequence"/>
</dbReference>
<dbReference type="EMBL" id="CP061525">
    <property type="protein sequence ID" value="QNV21155.1"/>
    <property type="molecule type" value="Genomic_DNA"/>
</dbReference>
<gene>
    <name evidence="4" type="ORF">FPK63_08030</name>
    <name evidence="3" type="ORF">FPK87_04095</name>
    <name evidence="5" type="ORF">FQZ18_15620</name>
    <name evidence="2" type="ORF">IAG11_10750</name>
</gene>
<reference evidence="2" key="2">
    <citation type="submission" date="2020-08" db="EMBL/GenBank/DDBJ databases">
        <title>Diversity of carbapenem-resistant Acinetobacter baumannii and bacteriophage-mediated spread of the Oxa23 carbapenemase.</title>
        <authorList>
            <person name="Abouelfetouh A."/>
            <person name="Mattock J."/>
            <person name="Turner D."/>
            <person name="Li E."/>
            <person name="Evans B.A."/>
        </authorList>
    </citation>
    <scope>NUCLEOTIDE SEQUENCE</scope>
    <source>
        <strain evidence="2">A86</strain>
    </source>
</reference>
<dbReference type="EMBL" id="VMAF01000008">
    <property type="protein sequence ID" value="MDR8431037.1"/>
    <property type="molecule type" value="Genomic_DNA"/>
</dbReference>
<sequence>MQIEILKNLPNILFTTYSPIWLVVWFTSIYQIINITIKIDDLISKKLNNRQYIKTSLNSILIFFKKLSSALQKSLQLPDDIEPWSKKIPTPVKKFGIYIESSIWFIASLTTTTYFILIALLTILTKKLLTIPDFLTIFGISAILVVCSRFLYVEGRRCLLKAKNYNKINI</sequence>
<evidence type="ECO:0000256" key="1">
    <source>
        <dbReference type="SAM" id="Phobius"/>
    </source>
</evidence>
<dbReference type="Proteomes" id="UP000516419">
    <property type="component" value="Chromosome"/>
</dbReference>
<feature type="transmembrane region" description="Helical" evidence="1">
    <location>
        <begin position="131"/>
        <end position="152"/>
    </location>
</feature>
<feature type="transmembrane region" description="Helical" evidence="1">
    <location>
        <begin position="20"/>
        <end position="37"/>
    </location>
</feature>
<evidence type="ECO:0000313" key="5">
    <source>
        <dbReference type="EMBL" id="QNV21155.1"/>
    </source>
</evidence>
<dbReference type="AlphaFoldDB" id="A0A219CBG6"/>
<keyword evidence="1" id="KW-0812">Transmembrane</keyword>
<evidence type="ECO:0000313" key="6">
    <source>
        <dbReference type="Proteomes" id="UP000516419"/>
    </source>
</evidence>